<dbReference type="AlphaFoldDB" id="A0A1M2W3T7"/>
<protein>
    <submittedName>
        <fullName evidence="2">Uncharacterized protein</fullName>
    </submittedName>
</protein>
<sequence>MSIIMTRFILNLRMLHSSDPESRLYSLHLTKSTSLRFSPTAFDNIGAPLDMDGENDDDHAGEHDDGQDDDIGDYSHEGLLPLRGHTLLDEYSAVEETESLEC</sequence>
<reference evidence="2 3" key="1">
    <citation type="submission" date="2016-10" db="EMBL/GenBank/DDBJ databases">
        <title>Genome sequence of the basidiomycete white-rot fungus Trametes pubescens.</title>
        <authorList>
            <person name="Makela M.R."/>
            <person name="Granchi Z."/>
            <person name="Peng M."/>
            <person name="De Vries R.P."/>
            <person name="Grigoriev I."/>
            <person name="Riley R."/>
            <person name="Hilden K."/>
        </authorList>
    </citation>
    <scope>NUCLEOTIDE SEQUENCE [LARGE SCALE GENOMIC DNA]</scope>
    <source>
        <strain evidence="2 3">FBCC735</strain>
    </source>
</reference>
<keyword evidence="3" id="KW-1185">Reference proteome</keyword>
<comment type="caution">
    <text evidence="2">The sequence shown here is derived from an EMBL/GenBank/DDBJ whole genome shotgun (WGS) entry which is preliminary data.</text>
</comment>
<proteinExistence type="predicted"/>
<evidence type="ECO:0000313" key="2">
    <source>
        <dbReference type="EMBL" id="OJT14450.1"/>
    </source>
</evidence>
<dbReference type="EMBL" id="MNAD01000288">
    <property type="protein sequence ID" value="OJT14450.1"/>
    <property type="molecule type" value="Genomic_DNA"/>
</dbReference>
<organism evidence="2 3">
    <name type="scientific">Trametes pubescens</name>
    <name type="common">White-rot fungus</name>
    <dbReference type="NCBI Taxonomy" id="154538"/>
    <lineage>
        <taxon>Eukaryota</taxon>
        <taxon>Fungi</taxon>
        <taxon>Dikarya</taxon>
        <taxon>Basidiomycota</taxon>
        <taxon>Agaricomycotina</taxon>
        <taxon>Agaricomycetes</taxon>
        <taxon>Polyporales</taxon>
        <taxon>Polyporaceae</taxon>
        <taxon>Trametes</taxon>
    </lineage>
</organism>
<evidence type="ECO:0000256" key="1">
    <source>
        <dbReference type="SAM" id="MobiDB-lite"/>
    </source>
</evidence>
<dbReference type="Proteomes" id="UP000184267">
    <property type="component" value="Unassembled WGS sequence"/>
</dbReference>
<name>A0A1M2W3T7_TRAPU</name>
<gene>
    <name evidence="2" type="ORF">TRAPUB_9028</name>
</gene>
<feature type="region of interest" description="Disordered" evidence="1">
    <location>
        <begin position="46"/>
        <end position="76"/>
    </location>
</feature>
<accession>A0A1M2W3T7</accession>
<evidence type="ECO:0000313" key="3">
    <source>
        <dbReference type="Proteomes" id="UP000184267"/>
    </source>
</evidence>
<dbReference type="OrthoDB" id="2756498at2759"/>